<sequence>MARGFLSGAAWGAVLSVLGVGVLSVAGPPPMVVQPTPDLDAPGGMAADAPAEDMAPKVAGTDEAAAPQAETPTTDAASAPDTLAALAEEARQPAKAPETADLGDAPSAPSADGGTGAALPTAGDTGVARPSGPGATLTAPDADTTALKPETPAEPAEIASAAPSLETPQAPDENGEALASRVEQPALPEQPAAPDSGAITVPDAPAVGDTPAPVEAGTGVTAPSAPETPASPSLGTSGGDDAPLPGARPTSPEADGADGLPDADGPADAPAPQVTALVPSTTDEAGDRPRVGQPARTLVPASTPRLPSVTAEGGEAAAGEDDQRPVVLFAEPIEVAADRPRMAIVLIDDGSGPIGAEVLDGFPYPVTVAVDPTSEVAQARAADYRALGLEVMALAEVPQGAQPQDVEVTLAALLSAVPEAVGILEAREGSLQGSSAVSDQVAAILGQTGHGLVLFSKGLNAGATLAAKAGVPAATVFRDFDGNGQDPKVMRRFLDQAAFKARQENGVVMVGRLRPDTISALLLWGLQDRAAQVGLVPVSMVLNADR</sequence>
<organism evidence="2 3">
    <name type="scientific">Pseudaestuariivita atlantica</name>
    <dbReference type="NCBI Taxonomy" id="1317121"/>
    <lineage>
        <taxon>Bacteria</taxon>
        <taxon>Pseudomonadati</taxon>
        <taxon>Pseudomonadota</taxon>
        <taxon>Alphaproteobacteria</taxon>
        <taxon>Rhodobacterales</taxon>
        <taxon>Paracoccaceae</taxon>
        <taxon>Pseudaestuariivita</taxon>
    </lineage>
</organism>
<protein>
    <recommendedName>
        <fullName evidence="4">Divergent polysaccharide deacetylase</fullName>
    </recommendedName>
</protein>
<accession>A0A0L1JMJ7</accession>
<dbReference type="GO" id="GO:0005975">
    <property type="term" value="P:carbohydrate metabolic process"/>
    <property type="evidence" value="ECO:0007669"/>
    <property type="project" value="InterPro"/>
</dbReference>
<dbReference type="AlphaFoldDB" id="A0A0L1JMJ7"/>
<evidence type="ECO:0008006" key="4">
    <source>
        <dbReference type="Google" id="ProtNLM"/>
    </source>
</evidence>
<dbReference type="OrthoDB" id="7658418at2"/>
<gene>
    <name evidence="2" type="ORF">ATO11_13665</name>
</gene>
<name>A0A0L1JMJ7_9RHOB</name>
<feature type="region of interest" description="Disordered" evidence="1">
    <location>
        <begin position="34"/>
        <end position="320"/>
    </location>
</feature>
<keyword evidence="3" id="KW-1185">Reference proteome</keyword>
<feature type="compositionally biased region" description="Low complexity" evidence="1">
    <location>
        <begin position="61"/>
        <end position="87"/>
    </location>
</feature>
<feature type="compositionally biased region" description="Low complexity" evidence="1">
    <location>
        <begin position="252"/>
        <end position="272"/>
    </location>
</feature>
<dbReference type="CDD" id="cd10936">
    <property type="entry name" value="CE4_DAC2"/>
    <property type="match status" value="1"/>
</dbReference>
<feature type="compositionally biased region" description="Low complexity" evidence="1">
    <location>
        <begin position="221"/>
        <end position="233"/>
    </location>
</feature>
<dbReference type="SUPFAM" id="SSF88713">
    <property type="entry name" value="Glycoside hydrolase/deacetylase"/>
    <property type="match status" value="1"/>
</dbReference>
<evidence type="ECO:0000256" key="1">
    <source>
        <dbReference type="SAM" id="MobiDB-lite"/>
    </source>
</evidence>
<dbReference type="InterPro" id="IPR006837">
    <property type="entry name" value="Divergent_DAC"/>
</dbReference>
<feature type="compositionally biased region" description="Low complexity" evidence="1">
    <location>
        <begin position="135"/>
        <end position="166"/>
    </location>
</feature>
<evidence type="ECO:0000313" key="2">
    <source>
        <dbReference type="EMBL" id="KNG92975.1"/>
    </source>
</evidence>
<dbReference type="Gene3D" id="3.20.20.370">
    <property type="entry name" value="Glycoside hydrolase/deacetylase"/>
    <property type="match status" value="1"/>
</dbReference>
<dbReference type="InterPro" id="IPR011330">
    <property type="entry name" value="Glyco_hydro/deAcase_b/a-brl"/>
</dbReference>
<dbReference type="EMBL" id="AQQZ01000006">
    <property type="protein sequence ID" value="KNG92975.1"/>
    <property type="molecule type" value="Genomic_DNA"/>
</dbReference>
<dbReference type="Proteomes" id="UP000036938">
    <property type="component" value="Unassembled WGS sequence"/>
</dbReference>
<proteinExistence type="predicted"/>
<feature type="compositionally biased region" description="Low complexity" evidence="1">
    <location>
        <begin position="183"/>
        <end position="194"/>
    </location>
</feature>
<feature type="compositionally biased region" description="Low complexity" evidence="1">
    <location>
        <begin position="37"/>
        <end position="53"/>
    </location>
</feature>
<evidence type="ECO:0000313" key="3">
    <source>
        <dbReference type="Proteomes" id="UP000036938"/>
    </source>
</evidence>
<dbReference type="Pfam" id="PF04748">
    <property type="entry name" value="Polysacc_deac_2"/>
    <property type="match status" value="1"/>
</dbReference>
<comment type="caution">
    <text evidence="2">The sequence shown here is derived from an EMBL/GenBank/DDBJ whole genome shotgun (WGS) entry which is preliminary data.</text>
</comment>
<reference evidence="2 3" key="1">
    <citation type="journal article" date="2015" name="Int. J. Syst. Evol. Microbiol.">
        <title>Aestuariivita atlantica sp. nov., isolated from deep sea sediment of the Atlantic Ocean.</title>
        <authorList>
            <person name="Li G."/>
            <person name="Lai Q."/>
            <person name="Du Y."/>
            <person name="Liu X."/>
            <person name="Sun F."/>
            <person name="Shao Z."/>
        </authorList>
    </citation>
    <scope>NUCLEOTIDE SEQUENCE [LARGE SCALE GENOMIC DNA]</scope>
    <source>
        <strain evidence="2 3">22II-S11-z3</strain>
    </source>
</reference>
<dbReference type="PATRIC" id="fig|1317121.7.peg.3453"/>
<dbReference type="RefSeq" id="WP_110553701.1">
    <property type="nucleotide sequence ID" value="NZ_AQQZ01000006.1"/>
</dbReference>
<dbReference type="STRING" id="1317121.ATO11_13665"/>